<dbReference type="Gene3D" id="2.40.128.270">
    <property type="match status" value="1"/>
</dbReference>
<evidence type="ECO:0000259" key="1">
    <source>
        <dbReference type="Pfam" id="PF03724"/>
    </source>
</evidence>
<dbReference type="PROSITE" id="PS51257">
    <property type="entry name" value="PROKAR_LIPOPROTEIN"/>
    <property type="match status" value="1"/>
</dbReference>
<evidence type="ECO:0000313" key="3">
    <source>
        <dbReference type="Proteomes" id="UP001209885"/>
    </source>
</evidence>
<reference evidence="2 3" key="1">
    <citation type="submission" date="2022-11" db="EMBL/GenBank/DDBJ databases">
        <title>The characterization of three novel Bacteroidetes species and genomic analysis of their roles in tidal elemental geochemical cycles.</title>
        <authorList>
            <person name="Ma K."/>
        </authorList>
    </citation>
    <scope>NUCLEOTIDE SEQUENCE [LARGE SCALE GENOMIC DNA]</scope>
    <source>
        <strain evidence="2 3">M17</strain>
    </source>
</reference>
<dbReference type="InterPro" id="IPR053147">
    <property type="entry name" value="Hsp_HslJ-like"/>
</dbReference>
<feature type="domain" description="DUF306" evidence="1">
    <location>
        <begin position="143"/>
        <end position="243"/>
    </location>
</feature>
<dbReference type="PANTHER" id="PTHR35535:SF1">
    <property type="entry name" value="HEAT SHOCK PROTEIN HSLJ"/>
    <property type="match status" value="1"/>
</dbReference>
<organism evidence="2 3">
    <name type="scientific">Mangrovivirga halotolerans</name>
    <dbReference type="NCBI Taxonomy" id="2993936"/>
    <lineage>
        <taxon>Bacteria</taxon>
        <taxon>Pseudomonadati</taxon>
        <taxon>Bacteroidota</taxon>
        <taxon>Cytophagia</taxon>
        <taxon>Cytophagales</taxon>
        <taxon>Mangrovivirgaceae</taxon>
        <taxon>Mangrovivirga</taxon>
    </lineage>
</organism>
<comment type="caution">
    <text evidence="2">The sequence shown here is derived from an EMBL/GenBank/DDBJ whole genome shotgun (WGS) entry which is preliminary data.</text>
</comment>
<name>A0ABT3RN86_9BACT</name>
<dbReference type="InterPro" id="IPR005184">
    <property type="entry name" value="DUF306_Meta_HslJ"/>
</dbReference>
<protein>
    <submittedName>
        <fullName evidence="2">META domain-containing protein</fullName>
    </submittedName>
</protein>
<accession>A0ABT3RN86</accession>
<evidence type="ECO:0000313" key="2">
    <source>
        <dbReference type="EMBL" id="MCX2743273.1"/>
    </source>
</evidence>
<dbReference type="PANTHER" id="PTHR35535">
    <property type="entry name" value="HEAT SHOCK PROTEIN HSLJ"/>
    <property type="match status" value="1"/>
</dbReference>
<dbReference type="InterPro" id="IPR038670">
    <property type="entry name" value="HslJ-like_sf"/>
</dbReference>
<dbReference type="EMBL" id="JAPFQN010000003">
    <property type="protein sequence ID" value="MCX2743273.1"/>
    <property type="molecule type" value="Genomic_DNA"/>
</dbReference>
<dbReference type="Proteomes" id="UP001209885">
    <property type="component" value="Unassembled WGS sequence"/>
</dbReference>
<proteinExistence type="predicted"/>
<dbReference type="Pfam" id="PF03724">
    <property type="entry name" value="META"/>
    <property type="match status" value="1"/>
</dbReference>
<sequence length="253" mass="29103">MMHLKYISYLVLFLFMCGCTNSKKESKNHNTVDKRTGFEAKGNEPFWSLEIDFEDRIKFKTIDKNEFSLTFPKANTVQPQDINAITYQSNNNDYQIDIMVVDKKCLDNMSGKESDYSVKINLTKKNGNQTIPYSGCGNYTGKALLNGIWQLSEINNKPVSKFSKPPNIQFRYEKGNVSGFTGCNRFKGNVEFTNQFIKTARISVTNLACENKDIEKEFLNSIKNKTLTYEINGDSLTLITKQKNLFFTRLKFQ</sequence>
<gene>
    <name evidence="2" type="ORF">OO013_05320</name>
</gene>
<keyword evidence="3" id="KW-1185">Reference proteome</keyword>
<dbReference type="RefSeq" id="WP_266055648.1">
    <property type="nucleotide sequence ID" value="NZ_JAPFQN010000003.1"/>
</dbReference>